<gene>
    <name evidence="13" type="ORF">INT46_011834</name>
</gene>
<dbReference type="Gene3D" id="3.90.550.10">
    <property type="entry name" value="Spore Coat Polysaccharide Biosynthesis Protein SpsA, Chain A"/>
    <property type="match status" value="1"/>
</dbReference>
<dbReference type="InterPro" id="IPR029044">
    <property type="entry name" value="Nucleotide-diphossugar_trans"/>
</dbReference>
<dbReference type="CDD" id="cd19494">
    <property type="entry name" value="Elp4"/>
    <property type="match status" value="1"/>
</dbReference>
<name>A0A8H7QMY8_9FUNG</name>
<keyword evidence="9" id="KW-0808">Transferase</keyword>
<feature type="compositionally biased region" description="Polar residues" evidence="12">
    <location>
        <begin position="405"/>
        <end position="420"/>
    </location>
</feature>
<dbReference type="AlphaFoldDB" id="A0A8H7QMY8"/>
<evidence type="ECO:0000313" key="14">
    <source>
        <dbReference type="Proteomes" id="UP000650833"/>
    </source>
</evidence>
<evidence type="ECO:0000256" key="12">
    <source>
        <dbReference type="SAM" id="MobiDB-lite"/>
    </source>
</evidence>
<dbReference type="Proteomes" id="UP000650833">
    <property type="component" value="Unassembled WGS sequence"/>
</dbReference>
<dbReference type="Gene3D" id="3.40.50.300">
    <property type="entry name" value="P-loop containing nucleotide triphosphate hydrolases"/>
    <property type="match status" value="1"/>
</dbReference>
<proteinExistence type="inferred from homology"/>
<evidence type="ECO:0000256" key="1">
    <source>
        <dbReference type="ARBA" id="ARBA00004123"/>
    </source>
</evidence>
<comment type="subcellular location">
    <subcellularLocation>
        <location evidence="2">Cytoplasm</location>
    </subcellularLocation>
    <subcellularLocation>
        <location evidence="1">Nucleus</location>
    </subcellularLocation>
</comment>
<keyword evidence="14" id="KW-1185">Reference proteome</keyword>
<dbReference type="GO" id="GO:0016020">
    <property type="term" value="C:membrane"/>
    <property type="evidence" value="ECO:0007669"/>
    <property type="project" value="InterPro"/>
</dbReference>
<evidence type="ECO:0000256" key="9">
    <source>
        <dbReference type="ARBA" id="ARBA00022679"/>
    </source>
</evidence>
<comment type="similarity">
    <text evidence="4">Belongs to the glycosyltransferase 34 family.</text>
</comment>
<feature type="compositionally biased region" description="Low complexity" evidence="12">
    <location>
        <begin position="390"/>
        <end position="404"/>
    </location>
</feature>
<dbReference type="GO" id="GO:0016757">
    <property type="term" value="F:glycosyltransferase activity"/>
    <property type="evidence" value="ECO:0007669"/>
    <property type="project" value="UniProtKB-KW"/>
</dbReference>
<feature type="region of interest" description="Disordered" evidence="12">
    <location>
        <begin position="379"/>
        <end position="432"/>
    </location>
</feature>
<keyword evidence="8" id="KW-0328">Glycosyltransferase</keyword>
<dbReference type="GO" id="GO:0002098">
    <property type="term" value="P:tRNA wobble uridine modification"/>
    <property type="evidence" value="ECO:0007669"/>
    <property type="project" value="InterPro"/>
</dbReference>
<evidence type="ECO:0000256" key="6">
    <source>
        <dbReference type="ARBA" id="ARBA00020265"/>
    </source>
</evidence>
<comment type="pathway">
    <text evidence="3">tRNA modification; 5-methoxycarbonylmethyl-2-thiouridine-tRNA biosynthesis.</text>
</comment>
<comment type="caution">
    <text evidence="13">The sequence shown here is derived from an EMBL/GenBank/DDBJ whole genome shotgun (WGS) entry which is preliminary data.</text>
</comment>
<evidence type="ECO:0000256" key="2">
    <source>
        <dbReference type="ARBA" id="ARBA00004496"/>
    </source>
</evidence>
<dbReference type="PANTHER" id="PTHR12896">
    <property type="entry name" value="PAX6 NEIGHBOR PROTEIN PAXNEB"/>
    <property type="match status" value="1"/>
</dbReference>
<evidence type="ECO:0000256" key="8">
    <source>
        <dbReference type="ARBA" id="ARBA00022676"/>
    </source>
</evidence>
<evidence type="ECO:0000256" key="5">
    <source>
        <dbReference type="ARBA" id="ARBA00007573"/>
    </source>
</evidence>
<dbReference type="PANTHER" id="PTHR12896:SF1">
    <property type="entry name" value="ELONGATOR COMPLEX PROTEIN 4"/>
    <property type="match status" value="1"/>
</dbReference>
<accession>A0A8H7QMY8</accession>
<evidence type="ECO:0000256" key="7">
    <source>
        <dbReference type="ARBA" id="ARBA00022490"/>
    </source>
</evidence>
<dbReference type="InterPro" id="IPR027417">
    <property type="entry name" value="P-loop_NTPase"/>
</dbReference>
<dbReference type="GO" id="GO:0008023">
    <property type="term" value="C:transcription elongation factor complex"/>
    <property type="evidence" value="ECO:0007669"/>
    <property type="project" value="TreeGrafter"/>
</dbReference>
<protein>
    <recommendedName>
        <fullName evidence="6">Elongator complex protein 4</fullName>
    </recommendedName>
</protein>
<evidence type="ECO:0000256" key="4">
    <source>
        <dbReference type="ARBA" id="ARBA00005664"/>
    </source>
</evidence>
<evidence type="ECO:0000256" key="10">
    <source>
        <dbReference type="ARBA" id="ARBA00022694"/>
    </source>
</evidence>
<keyword evidence="11" id="KW-0539">Nucleus</keyword>
<evidence type="ECO:0000256" key="3">
    <source>
        <dbReference type="ARBA" id="ARBA00005043"/>
    </source>
</evidence>
<dbReference type="InterPro" id="IPR008728">
    <property type="entry name" value="Elongator_complex_protein_4"/>
</dbReference>
<keyword evidence="7" id="KW-0963">Cytoplasm</keyword>
<comment type="similarity">
    <text evidence="5">Belongs to the ELP4 family.</text>
</comment>
<dbReference type="SUPFAM" id="SSF53448">
    <property type="entry name" value="Nucleotide-diphospho-sugar transferases"/>
    <property type="match status" value="1"/>
</dbReference>
<dbReference type="InterPro" id="IPR008630">
    <property type="entry name" value="Glyco_trans_34"/>
</dbReference>
<evidence type="ECO:0000256" key="11">
    <source>
        <dbReference type="ARBA" id="ARBA00023242"/>
    </source>
</evidence>
<dbReference type="UniPathway" id="UPA00988"/>
<feature type="region of interest" description="Disordered" evidence="12">
    <location>
        <begin position="139"/>
        <end position="171"/>
    </location>
</feature>
<keyword evidence="10" id="KW-0819">tRNA processing</keyword>
<dbReference type="EMBL" id="JAEPRC010000518">
    <property type="protein sequence ID" value="KAG2195588.1"/>
    <property type="molecule type" value="Genomic_DNA"/>
</dbReference>
<reference evidence="13" key="1">
    <citation type="submission" date="2020-12" db="EMBL/GenBank/DDBJ databases">
        <title>Metabolic potential, ecology and presence of endohyphal bacteria is reflected in genomic diversity of Mucoromycotina.</title>
        <authorList>
            <person name="Muszewska A."/>
            <person name="Okrasinska A."/>
            <person name="Steczkiewicz K."/>
            <person name="Drgas O."/>
            <person name="Orlowska M."/>
            <person name="Perlinska-Lenart U."/>
            <person name="Aleksandrzak-Piekarczyk T."/>
            <person name="Szatraj K."/>
            <person name="Zielenkiewicz U."/>
            <person name="Pilsyk S."/>
            <person name="Malc E."/>
            <person name="Mieczkowski P."/>
            <person name="Kruszewska J.S."/>
            <person name="Biernat P."/>
            <person name="Pawlowska J."/>
        </authorList>
    </citation>
    <scope>NUCLEOTIDE SEQUENCE</scope>
    <source>
        <strain evidence="13">CBS 226.32</strain>
    </source>
</reference>
<dbReference type="Pfam" id="PF05625">
    <property type="entry name" value="PAXNEB"/>
    <property type="match status" value="1"/>
</dbReference>
<dbReference type="Pfam" id="PF05637">
    <property type="entry name" value="Glyco_transf_34"/>
    <property type="match status" value="2"/>
</dbReference>
<sequence length="867" mass="97803">MSFKKRNVDQQPKLPSGSRLSAYNGQLLISTGVPSLDDILGGGQPVGTIMLIKEDRATTYAQLLLKYFIAQGISSGHHCAITSRDEDPEEMLKTLMWLSTSDKDDDDDLEKTKNARTDAESDRMKIAWRYSHLKRFETGVKAKPPSPVPQQQQQTLNNKSDQLQKAADEPKPYCSQFDLKKRVPSTVLEEANTEIMQWDLVDGEEDQDDYESLINKVRKVVLDGNFSSAIPVAPGTPRHALRVAIHSLASPSWQSKSPYDLYKFFHALRGLLRFSFGTAVVTVPAYLYDEVPNVMKRIEHMVDAVIEIESFAGDPVHNEAAYTQNYHGFFHVHKLPVLNSLLPPSTKLSVLSAGGSNDLGFKLRRKRFAIETFHLPPEGGVVTRRTEPPSSTTAATTTASSTSSNSGEKNQGSKGLSSLANRGPKKIGGGIGCGSTPVVIGTEAKYVDRRSTIRSTYFNVHDNLVPIADFGHVEYAFLVHGGSPKSNTPQRRAFETEKMEYNDIFMLPNDQTFNPGTAFHWINSTVRSKPFDYLIIQDVHGFIHVNKLIKDLDYNTEIVDQLGNDEKGLVVSWNRYQELLIHPADISTGSTVTNVKQVWKNSIESTNTSNLIITDVYQDKDFLDLVSLYQLQPIISKTSTAKSIAVVTSSYIYDYCMEPSGTKASLNKRSYADKHGYAFVARSKEFAQQAMRPDQRRTVWGKIDVIQKVLPKYDWVFWLDMDAVVMNSEQTIEDLFQRVEINDQTHFIIVRPGTDKMINAGVFLIRNTPWSFQFLDEIQNQTEWYRQGPSYEQGAMWDIMRQEEFIQHTKFLDRENHLFNTFPKFYQQNDFIVHFAPDKCPNSATLKGLAAADSIEKGHVVTSQDLL</sequence>
<dbReference type="OrthoDB" id="289162at2759"/>
<dbReference type="GO" id="GO:0033588">
    <property type="term" value="C:elongator holoenzyme complex"/>
    <property type="evidence" value="ECO:0007669"/>
    <property type="project" value="InterPro"/>
</dbReference>
<organism evidence="13 14">
    <name type="scientific">Mucor plumbeus</name>
    <dbReference type="NCBI Taxonomy" id="97098"/>
    <lineage>
        <taxon>Eukaryota</taxon>
        <taxon>Fungi</taxon>
        <taxon>Fungi incertae sedis</taxon>
        <taxon>Mucoromycota</taxon>
        <taxon>Mucoromycotina</taxon>
        <taxon>Mucoromycetes</taxon>
        <taxon>Mucorales</taxon>
        <taxon>Mucorineae</taxon>
        <taxon>Mucoraceae</taxon>
        <taxon>Mucor</taxon>
    </lineage>
</organism>
<evidence type="ECO:0000313" key="13">
    <source>
        <dbReference type="EMBL" id="KAG2195588.1"/>
    </source>
</evidence>
<dbReference type="GO" id="GO:0005737">
    <property type="term" value="C:cytoplasm"/>
    <property type="evidence" value="ECO:0007669"/>
    <property type="project" value="UniProtKB-SubCell"/>
</dbReference>